<feature type="repeat" description="TPR" evidence="3">
    <location>
        <begin position="332"/>
        <end position="365"/>
    </location>
</feature>
<reference evidence="5 6" key="1">
    <citation type="submission" date="2019-02" db="EMBL/GenBank/DDBJ databases">
        <title>Isolation and identification of novel species under the genus Muribaculum.</title>
        <authorList>
            <person name="Miyake S."/>
            <person name="Ding Y."/>
            <person name="Low A."/>
            <person name="Soh M."/>
            <person name="Seedorf H."/>
        </authorList>
    </citation>
    <scope>NUCLEOTIDE SEQUENCE [LARGE SCALE GENOMIC DNA]</scope>
    <source>
        <strain evidence="5 6">TLL-A4</strain>
    </source>
</reference>
<dbReference type="PANTHER" id="PTHR45586:SF1">
    <property type="entry name" value="LIPOPOLYSACCHARIDE ASSEMBLY PROTEIN B"/>
    <property type="match status" value="1"/>
</dbReference>
<protein>
    <submittedName>
        <fullName evidence="5">Tetratricopeptide repeat protein</fullName>
    </submittedName>
</protein>
<dbReference type="InterPro" id="IPR051012">
    <property type="entry name" value="CellSynth/LPSAsmb/PSIAsmb"/>
</dbReference>
<dbReference type="Gene3D" id="1.25.40.10">
    <property type="entry name" value="Tetratricopeptide repeat domain"/>
    <property type="match status" value="3"/>
</dbReference>
<dbReference type="Pfam" id="PF13181">
    <property type="entry name" value="TPR_8"/>
    <property type="match status" value="2"/>
</dbReference>
<evidence type="ECO:0000256" key="1">
    <source>
        <dbReference type="ARBA" id="ARBA00022737"/>
    </source>
</evidence>
<dbReference type="PANTHER" id="PTHR45586">
    <property type="entry name" value="TPR REPEAT-CONTAINING PROTEIN PA4667"/>
    <property type="match status" value="1"/>
</dbReference>
<keyword evidence="1" id="KW-0677">Repeat</keyword>
<dbReference type="RefSeq" id="WP_123396845.1">
    <property type="nucleotide sequence ID" value="NZ_CP039393.1"/>
</dbReference>
<evidence type="ECO:0000256" key="2">
    <source>
        <dbReference type="ARBA" id="ARBA00022803"/>
    </source>
</evidence>
<proteinExistence type="predicted"/>
<evidence type="ECO:0000256" key="3">
    <source>
        <dbReference type="PROSITE-ProRule" id="PRU00339"/>
    </source>
</evidence>
<dbReference type="KEGG" id="mgod:E7746_07710"/>
<dbReference type="InterPro" id="IPR019734">
    <property type="entry name" value="TPR_rpt"/>
</dbReference>
<name>A0A4P7VNU3_9BACT</name>
<accession>A0A4P7VNU3</accession>
<feature type="signal peptide" evidence="4">
    <location>
        <begin position="1"/>
        <end position="19"/>
    </location>
</feature>
<keyword evidence="6" id="KW-1185">Reference proteome</keyword>
<dbReference type="OrthoDB" id="638548at2"/>
<evidence type="ECO:0000256" key="4">
    <source>
        <dbReference type="SAM" id="SignalP"/>
    </source>
</evidence>
<gene>
    <name evidence="5" type="ORF">E7746_07710</name>
</gene>
<dbReference type="Proteomes" id="UP000297031">
    <property type="component" value="Chromosome"/>
</dbReference>
<dbReference type="EMBL" id="CP039393">
    <property type="protein sequence ID" value="QCD35781.1"/>
    <property type="molecule type" value="Genomic_DNA"/>
</dbReference>
<feature type="repeat" description="TPR" evidence="3">
    <location>
        <begin position="494"/>
        <end position="527"/>
    </location>
</feature>
<dbReference type="InterPro" id="IPR011990">
    <property type="entry name" value="TPR-like_helical_dom_sf"/>
</dbReference>
<dbReference type="SMART" id="SM00028">
    <property type="entry name" value="TPR"/>
    <property type="match status" value="6"/>
</dbReference>
<dbReference type="PROSITE" id="PS50005">
    <property type="entry name" value="TPR"/>
    <property type="match status" value="3"/>
</dbReference>
<organism evidence="5 6">
    <name type="scientific">Muribaculum gordoncarteri</name>
    <dbReference type="NCBI Taxonomy" id="2530390"/>
    <lineage>
        <taxon>Bacteria</taxon>
        <taxon>Pseudomonadati</taxon>
        <taxon>Bacteroidota</taxon>
        <taxon>Bacteroidia</taxon>
        <taxon>Bacteroidales</taxon>
        <taxon>Muribaculaceae</taxon>
        <taxon>Muribaculum</taxon>
    </lineage>
</organism>
<dbReference type="AlphaFoldDB" id="A0A4P7VNU3"/>
<feature type="repeat" description="TPR" evidence="3">
    <location>
        <begin position="54"/>
        <end position="87"/>
    </location>
</feature>
<dbReference type="Pfam" id="PF13432">
    <property type="entry name" value="TPR_16"/>
    <property type="match status" value="1"/>
</dbReference>
<sequence length="538" mass="60853">MKIKLLLSLLVAGALSVSAQQGYKDGVEYFKAGQYENAKTLLERNLNDASTDKAVAYYYLGAIAVHDKDLTAAKSDFEKGLAADPNNAFNKVGLGELALMGGDAKAASNYFDEARKINKKNAKVMVAIARAYFNTDPVKYAKEIDKNLEQAYKANKQEPDIFVLRGDMKAAEKEWGDAAGNYENAILYSKGLPEAYVKYANAYFNVNPEYAIAKLQELLKESPNSALGQRELAEKYYQNDQWAKAASAYGDYINNPNHFTEDEVRYSVLLYYGQHYDESIAIANKLLASDPNNFQLQRIAFLDKAAMKDYTAAKQLAQRFFALNDPKNKYTSNDYSTYAQVLEELGEDSLAVFEYEKALEVNPEKGDLYKALSSAYSGMKNYDKALEVFKNFIDRGDYVTNDLVILANRYQNVAATSENGSEKKQNAINNAIATIDQVIERVPDHYVPVRNKARMFLVKNDNQPSKEMADTYMQVVSMLDKDPENKTKNKDVYNEAYSQIASYYISERDVPMAKEYYEKVYELDPTNQALRDYIDKMK</sequence>
<keyword evidence="4" id="KW-0732">Signal</keyword>
<feature type="chain" id="PRO_5020744218" evidence="4">
    <location>
        <begin position="20"/>
        <end position="538"/>
    </location>
</feature>
<keyword evidence="2 3" id="KW-0802">TPR repeat</keyword>
<evidence type="ECO:0000313" key="5">
    <source>
        <dbReference type="EMBL" id="QCD35781.1"/>
    </source>
</evidence>
<dbReference type="SUPFAM" id="SSF48452">
    <property type="entry name" value="TPR-like"/>
    <property type="match status" value="2"/>
</dbReference>
<evidence type="ECO:0000313" key="6">
    <source>
        <dbReference type="Proteomes" id="UP000297031"/>
    </source>
</evidence>